<evidence type="ECO:0000313" key="3">
    <source>
        <dbReference type="Proteomes" id="UP000540989"/>
    </source>
</evidence>
<evidence type="ECO:0000313" key="2">
    <source>
        <dbReference type="EMBL" id="MBB5058568.1"/>
    </source>
</evidence>
<gene>
    <name evidence="2" type="ORF">HDF16_003282</name>
</gene>
<dbReference type="EMBL" id="JACHIP010000004">
    <property type="protein sequence ID" value="MBB5058568.1"/>
    <property type="molecule type" value="Genomic_DNA"/>
</dbReference>
<dbReference type="InterPro" id="IPR038591">
    <property type="entry name" value="NolW-like_sf"/>
</dbReference>
<keyword evidence="3" id="KW-1185">Reference proteome</keyword>
<comment type="caution">
    <text evidence="2">The sequence shown here is derived from an EMBL/GenBank/DDBJ whole genome shotgun (WGS) entry which is preliminary data.</text>
</comment>
<dbReference type="Gene3D" id="3.30.1370.120">
    <property type="match status" value="1"/>
</dbReference>
<name>A0A7W7ZEW3_9BACT</name>
<keyword evidence="1" id="KW-0732">Signal</keyword>
<feature type="chain" id="PRO_5031485746" evidence="1">
    <location>
        <begin position="23"/>
        <end position="245"/>
    </location>
</feature>
<organism evidence="2 3">
    <name type="scientific">Granulicella aggregans</name>
    <dbReference type="NCBI Taxonomy" id="474949"/>
    <lineage>
        <taxon>Bacteria</taxon>
        <taxon>Pseudomonadati</taxon>
        <taxon>Acidobacteriota</taxon>
        <taxon>Terriglobia</taxon>
        <taxon>Terriglobales</taxon>
        <taxon>Acidobacteriaceae</taxon>
        <taxon>Granulicella</taxon>
    </lineage>
</organism>
<dbReference type="RefSeq" id="WP_184218359.1">
    <property type="nucleotide sequence ID" value="NZ_JACHIP010000004.1"/>
</dbReference>
<dbReference type="Proteomes" id="UP000540989">
    <property type="component" value="Unassembled WGS sequence"/>
</dbReference>
<dbReference type="AlphaFoldDB" id="A0A7W7ZEW3"/>
<proteinExistence type="predicted"/>
<accession>A0A7W7ZEW3</accession>
<evidence type="ECO:0000256" key="1">
    <source>
        <dbReference type="SAM" id="SignalP"/>
    </source>
</evidence>
<feature type="signal peptide" evidence="1">
    <location>
        <begin position="1"/>
        <end position="22"/>
    </location>
</feature>
<reference evidence="2 3" key="1">
    <citation type="submission" date="2020-08" db="EMBL/GenBank/DDBJ databases">
        <title>Genomic Encyclopedia of Type Strains, Phase IV (KMG-V): Genome sequencing to study the core and pangenomes of soil and plant-associated prokaryotes.</title>
        <authorList>
            <person name="Whitman W."/>
        </authorList>
    </citation>
    <scope>NUCLEOTIDE SEQUENCE [LARGE SCALE GENOMIC DNA]</scope>
    <source>
        <strain evidence="2 3">M8UP14</strain>
    </source>
</reference>
<protein>
    <submittedName>
        <fullName evidence="2">Type II secretory pathway component GspD/PulD (Secretin)</fullName>
    </submittedName>
</protein>
<sequence length="245" mass="26691">MRASTFTVAALALCLTGTAVRAQTEDAAAKPNTYPTQVFYLSNISSTTEATEVVTLIRNMLDMHDKIFLVQAQNALFVQGPPDQLLLAKKLIDDLDHPRRIYRLTYTITEIDDGKRVGTQHYSMVCVSGQRTTMKQGSKIPVATGTVSENGSPSTQTQFTYLDIGLNFDATLDESVNGVRLRSKAEQSSLGTDKIIAGINEPVVRQAVLEGTSILTPGKPLILGSLDIPDSSRRMDIEVVMDVVK</sequence>